<evidence type="ECO:0000313" key="11">
    <source>
        <dbReference type="EMBL" id="KAE9011742.1"/>
    </source>
</evidence>
<keyword evidence="4 8" id="KW-0720">Serine protease</keyword>
<dbReference type="InterPro" id="IPR015500">
    <property type="entry name" value="Peptidase_S8_subtilisin-rel"/>
</dbReference>
<sequence length="535" mass="57481">MAPIRRHLALFLTSLSLALHLTRGLNDRVVLVHLHPPLDARNLALPPSLGGSERREAVRRSFSSAVSDVQRSVASFIEAQGVDNVTVSRLWLQNTLIVRYKDNNTKLKPFFSLEAGLRGFPGVLQVEEDTQVLRLIGAQREEHYREEEGEGEPQSNVKLLHAPQLWAQGTKGKGVVVASIDSGVRYTHEALRDTFRGTKQDGTVDFDYSFWFTPGTDMSKETPDTADEVGHGTHTMGTAVGGKGVGVAPDTTWITARAFDIWGAANKSDFLLAAQWVLCPTKMDGTGADCSLGADVVTNSFGVDRSTPAFPQWTWLSKVIDTWRAAGVYPVFASGNTNGFLCGSVYYPGSHEDTIAVGALIGGSSLWGASGKGPSLEDDFSEKVTSASSKYVIKPDFVAPGVGIRSAMSVKDGAYTRLTGTSMATPHVAGAIALLLSLYTSSEESSLAKPPAYEKVLQSLTVTTTRKLHKPFLVPSECGNTTYQEYPNNIYGWGLANVCLAAKHLGFSCADSTFAGQPFPGVGQPIALAEFVATE</sequence>
<comment type="catalytic activity">
    <reaction evidence="5">
        <text>Hydrolysis of proteins with broad specificity for peptide bonds, and a preference for a large uncharged residue in P1. Hydrolyzes peptide amides.</text>
        <dbReference type="EC" id="3.4.21.62"/>
    </reaction>
</comment>
<evidence type="ECO:0000256" key="9">
    <source>
        <dbReference type="SAM" id="SignalP"/>
    </source>
</evidence>
<dbReference type="GO" id="GO:0004252">
    <property type="term" value="F:serine-type endopeptidase activity"/>
    <property type="evidence" value="ECO:0007669"/>
    <property type="project" value="UniProtKB-UniRule"/>
</dbReference>
<dbReference type="Gene3D" id="3.40.50.200">
    <property type="entry name" value="Peptidase S8/S53 domain"/>
    <property type="match status" value="1"/>
</dbReference>
<keyword evidence="2 8" id="KW-0645">Protease</keyword>
<evidence type="ECO:0000256" key="7">
    <source>
        <dbReference type="PIRSR" id="PIRSR615500-1"/>
    </source>
</evidence>
<dbReference type="EC" id="3.4.21.62" evidence="6"/>
<dbReference type="PANTHER" id="PTHR43399:SF4">
    <property type="entry name" value="CELL WALL-ASSOCIATED PROTEASE"/>
    <property type="match status" value="1"/>
</dbReference>
<name>A0A6A3KWJ5_9STRA</name>
<accession>A0A6A3KWJ5</accession>
<dbReference type="Pfam" id="PF00082">
    <property type="entry name" value="Peptidase_S8"/>
    <property type="match status" value="1"/>
</dbReference>
<comment type="similarity">
    <text evidence="1 8">Belongs to the peptidase S8 family.</text>
</comment>
<feature type="active site" description="Charge relay system" evidence="7 8">
    <location>
        <position position="231"/>
    </location>
</feature>
<dbReference type="FunFam" id="3.40.50.200:FF:000093">
    <property type="entry name" value="Uncharacterized protein"/>
    <property type="match status" value="1"/>
</dbReference>
<evidence type="ECO:0000256" key="4">
    <source>
        <dbReference type="ARBA" id="ARBA00022825"/>
    </source>
</evidence>
<dbReference type="PROSITE" id="PS00138">
    <property type="entry name" value="SUBTILASE_SER"/>
    <property type="match status" value="1"/>
</dbReference>
<feature type="active site" description="Charge relay system" evidence="7 8">
    <location>
        <position position="422"/>
    </location>
</feature>
<dbReference type="PANTHER" id="PTHR43399">
    <property type="entry name" value="SUBTILISIN-RELATED"/>
    <property type="match status" value="1"/>
</dbReference>
<evidence type="ECO:0000256" key="6">
    <source>
        <dbReference type="ARBA" id="ARBA00023619"/>
    </source>
</evidence>
<feature type="chain" id="PRO_5025388208" description="subtilisin" evidence="9">
    <location>
        <begin position="25"/>
        <end position="535"/>
    </location>
</feature>
<dbReference type="InterPro" id="IPR036852">
    <property type="entry name" value="Peptidase_S8/S53_dom_sf"/>
</dbReference>
<feature type="active site" description="Charge relay system" evidence="7 8">
    <location>
        <position position="181"/>
    </location>
</feature>
<proteinExistence type="inferred from homology"/>
<dbReference type="PROSITE" id="PS51892">
    <property type="entry name" value="SUBTILASE"/>
    <property type="match status" value="1"/>
</dbReference>
<dbReference type="Proteomes" id="UP000429607">
    <property type="component" value="Unassembled WGS sequence"/>
</dbReference>
<evidence type="ECO:0000259" key="10">
    <source>
        <dbReference type="Pfam" id="PF00082"/>
    </source>
</evidence>
<gene>
    <name evidence="11" type="ORF">PR001_g15844</name>
</gene>
<evidence type="ECO:0000256" key="1">
    <source>
        <dbReference type="ARBA" id="ARBA00011073"/>
    </source>
</evidence>
<reference evidence="11 12" key="1">
    <citation type="submission" date="2018-09" db="EMBL/GenBank/DDBJ databases">
        <title>Genomic investigation of the strawberry pathogen Phytophthora fragariae indicates pathogenicity is determined by transcriptional variation in three key races.</title>
        <authorList>
            <person name="Adams T.M."/>
            <person name="Armitage A.D."/>
            <person name="Sobczyk M.K."/>
            <person name="Bates H.J."/>
            <person name="Dunwell J.M."/>
            <person name="Nellist C.F."/>
            <person name="Harrison R.J."/>
        </authorList>
    </citation>
    <scope>NUCLEOTIDE SEQUENCE [LARGE SCALE GENOMIC DNA]</scope>
    <source>
        <strain evidence="11 12">SCRP249</strain>
    </source>
</reference>
<protein>
    <recommendedName>
        <fullName evidence="6">subtilisin</fullName>
        <ecNumber evidence="6">3.4.21.62</ecNumber>
    </recommendedName>
</protein>
<keyword evidence="9" id="KW-0732">Signal</keyword>
<evidence type="ECO:0000313" key="12">
    <source>
        <dbReference type="Proteomes" id="UP000429607"/>
    </source>
</evidence>
<evidence type="ECO:0000256" key="3">
    <source>
        <dbReference type="ARBA" id="ARBA00022801"/>
    </source>
</evidence>
<dbReference type="EMBL" id="QXFV01001215">
    <property type="protein sequence ID" value="KAE9011742.1"/>
    <property type="molecule type" value="Genomic_DNA"/>
</dbReference>
<dbReference type="InterPro" id="IPR051048">
    <property type="entry name" value="Peptidase_S8/S53_subtilisin"/>
</dbReference>
<dbReference type="SUPFAM" id="SSF52743">
    <property type="entry name" value="Subtilisin-like"/>
    <property type="match status" value="1"/>
</dbReference>
<evidence type="ECO:0000256" key="8">
    <source>
        <dbReference type="PROSITE-ProRule" id="PRU01240"/>
    </source>
</evidence>
<organism evidence="11 12">
    <name type="scientific">Phytophthora rubi</name>
    <dbReference type="NCBI Taxonomy" id="129364"/>
    <lineage>
        <taxon>Eukaryota</taxon>
        <taxon>Sar</taxon>
        <taxon>Stramenopiles</taxon>
        <taxon>Oomycota</taxon>
        <taxon>Peronosporomycetes</taxon>
        <taxon>Peronosporales</taxon>
        <taxon>Peronosporaceae</taxon>
        <taxon>Phytophthora</taxon>
    </lineage>
</organism>
<evidence type="ECO:0000256" key="5">
    <source>
        <dbReference type="ARBA" id="ARBA00023529"/>
    </source>
</evidence>
<comment type="caution">
    <text evidence="11">The sequence shown here is derived from an EMBL/GenBank/DDBJ whole genome shotgun (WGS) entry which is preliminary data.</text>
</comment>
<keyword evidence="3 8" id="KW-0378">Hydrolase</keyword>
<dbReference type="GO" id="GO:0006508">
    <property type="term" value="P:proteolysis"/>
    <property type="evidence" value="ECO:0007669"/>
    <property type="project" value="UniProtKB-KW"/>
</dbReference>
<dbReference type="InterPro" id="IPR000209">
    <property type="entry name" value="Peptidase_S8/S53_dom"/>
</dbReference>
<dbReference type="InterPro" id="IPR023828">
    <property type="entry name" value="Peptidase_S8_Ser-AS"/>
</dbReference>
<dbReference type="AlphaFoldDB" id="A0A6A3KWJ5"/>
<feature type="domain" description="Peptidase S8/S53" evidence="10">
    <location>
        <begin position="172"/>
        <end position="494"/>
    </location>
</feature>
<evidence type="ECO:0000256" key="2">
    <source>
        <dbReference type="ARBA" id="ARBA00022670"/>
    </source>
</evidence>
<dbReference type="PRINTS" id="PR00723">
    <property type="entry name" value="SUBTILISIN"/>
</dbReference>
<feature type="signal peptide" evidence="9">
    <location>
        <begin position="1"/>
        <end position="24"/>
    </location>
</feature>